<accession>A0A6C0JSX7</accession>
<dbReference type="EMBL" id="MN740699">
    <property type="protein sequence ID" value="QHU08852.1"/>
    <property type="molecule type" value="Genomic_DNA"/>
</dbReference>
<name>A0A6C0JSX7_9ZZZZ</name>
<reference evidence="1" key="1">
    <citation type="journal article" date="2020" name="Nature">
        <title>Giant virus diversity and host interactions through global metagenomics.</title>
        <authorList>
            <person name="Schulz F."/>
            <person name="Roux S."/>
            <person name="Paez-Espino D."/>
            <person name="Jungbluth S."/>
            <person name="Walsh D.A."/>
            <person name="Denef V.J."/>
            <person name="McMahon K.D."/>
            <person name="Konstantinidis K.T."/>
            <person name="Eloe-Fadrosh E.A."/>
            <person name="Kyrpides N.C."/>
            <person name="Woyke T."/>
        </authorList>
    </citation>
    <scope>NUCLEOTIDE SEQUENCE</scope>
    <source>
        <strain evidence="1">GVMAG-S-1064190-84</strain>
    </source>
</reference>
<sequence>MPLSFIEKNKYNFVIFKDDDYIGTIENSIHGVTIDLIDTEHTLDDMTRIVNKMRIISETYFVELLSEKLIQYNYTVFYDYISESFNILYGKDWIFEAFSIESLLKYIREELVDLENS</sequence>
<dbReference type="AlphaFoldDB" id="A0A6C0JSX7"/>
<proteinExistence type="predicted"/>
<evidence type="ECO:0000313" key="1">
    <source>
        <dbReference type="EMBL" id="QHU08852.1"/>
    </source>
</evidence>
<organism evidence="1">
    <name type="scientific">viral metagenome</name>
    <dbReference type="NCBI Taxonomy" id="1070528"/>
    <lineage>
        <taxon>unclassified sequences</taxon>
        <taxon>metagenomes</taxon>
        <taxon>organismal metagenomes</taxon>
    </lineage>
</organism>
<protein>
    <submittedName>
        <fullName evidence="1">Uncharacterized protein</fullName>
    </submittedName>
</protein>